<name>A0A8S8ZBC7_SORMA</name>
<evidence type="ECO:0000313" key="2">
    <source>
        <dbReference type="EMBL" id="KAA8627967.1"/>
    </source>
</evidence>
<feature type="compositionally biased region" description="Acidic residues" evidence="1">
    <location>
        <begin position="225"/>
        <end position="239"/>
    </location>
</feature>
<gene>
    <name evidence="2" type="ORF">SMACR_02754</name>
</gene>
<evidence type="ECO:0000256" key="1">
    <source>
        <dbReference type="SAM" id="MobiDB-lite"/>
    </source>
</evidence>
<dbReference type="EMBL" id="NMPR01000218">
    <property type="protein sequence ID" value="KAA8627967.1"/>
    <property type="molecule type" value="Genomic_DNA"/>
</dbReference>
<protein>
    <recommendedName>
        <fullName evidence="4">HNH nuclease domain-containing protein</fullName>
    </recommendedName>
</protein>
<proteinExistence type="predicted"/>
<comment type="caution">
    <text evidence="2">The sequence shown here is derived from an EMBL/GenBank/DDBJ whole genome shotgun (WGS) entry which is preliminary data.</text>
</comment>
<evidence type="ECO:0000313" key="3">
    <source>
        <dbReference type="Proteomes" id="UP000433876"/>
    </source>
</evidence>
<organism evidence="2 3">
    <name type="scientific">Sordaria macrospora</name>
    <dbReference type="NCBI Taxonomy" id="5147"/>
    <lineage>
        <taxon>Eukaryota</taxon>
        <taxon>Fungi</taxon>
        <taxon>Dikarya</taxon>
        <taxon>Ascomycota</taxon>
        <taxon>Pezizomycotina</taxon>
        <taxon>Sordariomycetes</taxon>
        <taxon>Sordariomycetidae</taxon>
        <taxon>Sordariales</taxon>
        <taxon>Sordariaceae</taxon>
        <taxon>Sordaria</taxon>
    </lineage>
</organism>
<dbReference type="OMA" id="HYCVQVL"/>
<evidence type="ECO:0008006" key="4">
    <source>
        <dbReference type="Google" id="ProtNLM"/>
    </source>
</evidence>
<dbReference type="AlphaFoldDB" id="A0A8S8ZBC7"/>
<dbReference type="VEuPathDB" id="FungiDB:SMAC_02754"/>
<sequence length="239" mass="27429">MAQLFGEEAVAEVFSAHNGILLPNQVEIALDLGVIAIVPDVPDDAGEDAWSVWEASIQREYRWKIIDRNARDVLEKNFVEGKDAADFMLVEELDGKKLLFRPTSTHRPRARYLYFVYVCAILKKAWAHKNRRDPSAVLKDQIGKRMWAIKVRYLHKAMLVAMAEEAGHRLDDKWHSPNADSEIDEQAIVLMAIAQHIAMQETRQRDNDAADDETYETAYQKSEDETCENESQQDPEENE</sequence>
<dbReference type="Proteomes" id="UP000433876">
    <property type="component" value="Unassembled WGS sequence"/>
</dbReference>
<feature type="region of interest" description="Disordered" evidence="1">
    <location>
        <begin position="201"/>
        <end position="239"/>
    </location>
</feature>
<accession>A0A8S8ZBC7</accession>
<reference evidence="2 3" key="1">
    <citation type="submission" date="2017-07" db="EMBL/GenBank/DDBJ databases">
        <title>Genome sequence of the Sordaria macrospora wild type strain R19027.</title>
        <authorList>
            <person name="Nowrousian M."/>
            <person name="Teichert I."/>
            <person name="Kueck U."/>
        </authorList>
    </citation>
    <scope>NUCLEOTIDE SEQUENCE [LARGE SCALE GENOMIC DNA]</scope>
    <source>
        <strain evidence="2 3">R19027</strain>
        <tissue evidence="2">Mycelium</tissue>
    </source>
</reference>